<dbReference type="EMBL" id="WEHW01000006">
    <property type="protein sequence ID" value="KAB7652131.1"/>
    <property type="molecule type" value="Genomic_DNA"/>
</dbReference>
<dbReference type="RefSeq" id="WP_139687287.1">
    <property type="nucleotide sequence ID" value="NZ_WEHW01000006.1"/>
</dbReference>
<accession>A0AAI9SCX9</accession>
<evidence type="ECO:0000313" key="2">
    <source>
        <dbReference type="Proteomes" id="UP000469462"/>
    </source>
</evidence>
<proteinExistence type="predicted"/>
<dbReference type="InterPro" id="IPR025591">
    <property type="entry name" value="RloB"/>
</dbReference>
<gene>
    <name evidence="1" type="ORF">GBM96_03135</name>
</gene>
<reference evidence="1 2" key="1">
    <citation type="submission" date="2019-10" db="EMBL/GenBank/DDBJ databases">
        <title>Genome diversity of Sutterella seckii.</title>
        <authorList>
            <person name="Chaplin A.V."/>
            <person name="Sokolova S.R."/>
            <person name="Mosin K.A."/>
            <person name="Ivanova E.L."/>
            <person name="Kochetkova T.O."/>
            <person name="Goltsov A.Y."/>
            <person name="Trofimov D.Y."/>
            <person name="Efimov B.A."/>
        </authorList>
    </citation>
    <scope>NUCLEOTIDE SEQUENCE [LARGE SCALE GENOMIC DNA]</scope>
    <source>
        <strain evidence="1 2">ASD3426</strain>
    </source>
</reference>
<dbReference type="Pfam" id="PF13707">
    <property type="entry name" value="RloB"/>
    <property type="match status" value="1"/>
</dbReference>
<comment type="caution">
    <text evidence="1">The sequence shown here is derived from an EMBL/GenBank/DDBJ whole genome shotgun (WGS) entry which is preliminary data.</text>
</comment>
<protein>
    <submittedName>
        <fullName evidence="1">RloB domain-containing protein</fullName>
    </submittedName>
</protein>
<sequence>MTVTTNLPYTSTQIKENPPLKISQIESLRAGVGIKNKPRTYQALISIPKFEVWLILHFENAKGISTASEVDSRLKKYIPDYKKHLPENMFNLAKINNAISNSKLLIRNNSAAQTHVYKLIEHLIDLSQKQ</sequence>
<dbReference type="Proteomes" id="UP000469462">
    <property type="component" value="Unassembled WGS sequence"/>
</dbReference>
<keyword evidence="2" id="KW-1185">Reference proteome</keyword>
<dbReference type="AlphaFoldDB" id="A0AAI9SCX9"/>
<name>A0AAI9SCX9_9BURK</name>
<evidence type="ECO:0000313" key="1">
    <source>
        <dbReference type="EMBL" id="KAB7652131.1"/>
    </source>
</evidence>
<organism evidence="1 2">
    <name type="scientific">Sutterella seckii</name>
    <dbReference type="NCBI Taxonomy" id="1944635"/>
    <lineage>
        <taxon>Bacteria</taxon>
        <taxon>Pseudomonadati</taxon>
        <taxon>Pseudomonadota</taxon>
        <taxon>Betaproteobacteria</taxon>
        <taxon>Burkholderiales</taxon>
        <taxon>Sutterellaceae</taxon>
        <taxon>Sutterella</taxon>
    </lineage>
</organism>